<evidence type="ECO:0000256" key="2">
    <source>
        <dbReference type="ARBA" id="ARBA00001927"/>
    </source>
</evidence>
<keyword evidence="11" id="KW-0411">Iron-sulfur</keyword>
<evidence type="ECO:0000256" key="3">
    <source>
        <dbReference type="ARBA" id="ARBA00009716"/>
    </source>
</evidence>
<dbReference type="NCBIfam" id="NF008730">
    <property type="entry name" value="PRK11750.1"/>
    <property type="match status" value="1"/>
</dbReference>
<dbReference type="PANTHER" id="PTHR11938:SF133">
    <property type="entry name" value="GLUTAMATE SYNTHASE (NADH)"/>
    <property type="match status" value="1"/>
</dbReference>
<evidence type="ECO:0000256" key="11">
    <source>
        <dbReference type="ARBA" id="ARBA00023014"/>
    </source>
</evidence>
<comment type="cofactor">
    <cofactor evidence="1">
        <name>FMN</name>
        <dbReference type="ChEBI" id="CHEBI:58210"/>
    </cofactor>
</comment>
<dbReference type="GO" id="GO:0046872">
    <property type="term" value="F:metal ion binding"/>
    <property type="evidence" value="ECO:0007669"/>
    <property type="project" value="UniProtKB-KW"/>
</dbReference>
<organism evidence="17">
    <name type="scientific">uncultured Truepera sp</name>
    <dbReference type="NCBI Taxonomy" id="543023"/>
    <lineage>
        <taxon>Bacteria</taxon>
        <taxon>Thermotogati</taxon>
        <taxon>Deinococcota</taxon>
        <taxon>Deinococci</taxon>
        <taxon>Trueperales</taxon>
        <taxon>Trueperaceae</taxon>
        <taxon>Truepera</taxon>
        <taxon>environmental samples</taxon>
    </lineage>
</organism>
<dbReference type="InterPro" id="IPR029055">
    <property type="entry name" value="Ntn_hydrolases_N"/>
</dbReference>
<dbReference type="InterPro" id="IPR013785">
    <property type="entry name" value="Aldolase_TIM"/>
</dbReference>
<keyword evidence="6" id="KW-0288">FMN</keyword>
<dbReference type="InterPro" id="IPR036485">
    <property type="entry name" value="Glu_synth_asu_C_sf"/>
</dbReference>
<dbReference type="EC" id="1.4.1.13" evidence="17"/>
<evidence type="ECO:0000256" key="7">
    <source>
        <dbReference type="ARBA" id="ARBA00022723"/>
    </source>
</evidence>
<dbReference type="GO" id="GO:0006537">
    <property type="term" value="P:glutamate biosynthetic process"/>
    <property type="evidence" value="ECO:0007669"/>
    <property type="project" value="UniProtKB-KW"/>
</dbReference>
<comment type="pathway">
    <text evidence="14">Amino-acid biosynthesis.</text>
</comment>
<dbReference type="SUPFAM" id="SSF56235">
    <property type="entry name" value="N-terminal nucleophile aminohydrolases (Ntn hydrolases)"/>
    <property type="match status" value="1"/>
</dbReference>
<dbReference type="InterPro" id="IPR006982">
    <property type="entry name" value="Glu_synth_centr_N"/>
</dbReference>
<comment type="cofactor">
    <cofactor evidence="2">
        <name>[3Fe-4S] cluster</name>
        <dbReference type="ChEBI" id="CHEBI:21137"/>
    </cofactor>
</comment>
<evidence type="ECO:0000256" key="13">
    <source>
        <dbReference type="ARBA" id="ARBA00023291"/>
    </source>
</evidence>
<keyword evidence="12" id="KW-0314">Glutamate biosynthesis</keyword>
<keyword evidence="7" id="KW-0479">Metal-binding</keyword>
<dbReference type="Gene3D" id="2.160.20.60">
    <property type="entry name" value="Glutamate synthase, alpha subunit, C-terminal domain"/>
    <property type="match status" value="1"/>
</dbReference>
<gene>
    <name evidence="17" type="ORF">AVDCRST_MAG86-3820</name>
</gene>
<sequence length="1517" mass="163398">MNTTLSDFTTLAWPRERDACGVGFVADTYGRRSHTVLKHALTALDNLSHRGAVSADGLTGDGAGVLTGVPHKLFRRDLAAQGVTLEHDTDLAVGVFFVSNAAQVEHLYRLADEVIAASKIKVLLWREVPMDTSALGEDAKARLPVMRQVLLGRPQGLDDNAFERLLYLTRKRLERRLMEAQLGTFYIPSFSHRTVSYKGLMVAPQLPSFYRDLADPDFETAIAVFHQRYSTNTMPRWSLAQPFRFLAHNGEINTLQGNVNFMRAREAVLESALWGEDIEELLPIIQPGGSDSAALDNAFELLTLSGRDPVQAIMMLVPEAYEELAEMEPDLRAFYEYHGTLMEPWDGPAALALTDGRYAVAAVDRNGLRPQRYWLSSDGLVVVGSEAGIVPLDESTVVEKGKLKPGSVLVVDTVAGRLLRNGEVKASVAAQRPYSEWLSSSMVRAPEQGAADELATRPWDEGTLRRTQKVFGYNAEDYDRILTPMALAGEVPVGSMGDDTPLAVLSEQPQSLFRYFKQRFAQVTNPPIDPLRERLVMSLETMLGPRGQLLEEDPGSARVVTFTSPVIDEAQFAWLKSQDWLNPYTLEARFAVSAGPEGLEGALTALCDEAVAAVKGGVGLLIISDRGVGLEWAPIPTLLATSAVHHSLIEAGLRTRTALSVESGEPREDHHIACLVGYGAAIVHPYLALASARDAAAAAKEPVAPEVATKNYLAALEKGILKIMSKMGISAVSSYRAAQIFEALGVSQEVIDRYFRGTPSRIGGAGLEAFATDVLGFHAEAFGEDPALKDRGLYRFRKAGEYHALNPLVFKALHKAVRTASFEAYGEYAKLVDERPACNLRDLLAYKKAETPLPLDEVEPVDAIVMRFTTQAMSHGSVSRETHETLAIAMNRLGAKSNSGEGGEDAGRFRPYERDMPELSHAPWHPKAGDWGNSAIKQVASGRFGVTPEYLVSASELEIKMAQGSKPGEGGQIPGHKVNEEIAAIRRSVPGVTLISPPPHHDIYSIEDLAQLIYDLKRVNKEARVGVKLVASAGVGTIAAGVVKGYADNIQISGFDGGTGASPLSSVKHSGVPWELGLAETQQVLLENNLRGRVTLRVDGGMKTGRDVIMGALLGAEEYGFGTSALVAAGCTMQRACHLNTCSVGIATQREDLRKKFPGQPEHVVNFLVYVAQQVRMILAEMGFRSLDEVVGRVDLLAAKAPPHAKAELDLSAVLRDADPSGSRARRAQGRRNDRPEEAPPLDETIYGDALQTIASGEPLSKRYAITNRERSVGARLAGEVARVYGDAGLPPATIHYHFSGVAGQAFGVFNISGVQLTLEGEAQDYVGKGMAGGEIVVRPAKDVPFTPAHNTIVGNTVLYGATGGSLFAAGRAGERLAVRNSGARVVVEGCGDHGCEYMTGGVTVVLGATGRNFGAGMSGGVAYVLDDGTFEGRYNSGMVDLERVTAQVDADLLKALVARHAALTGSARGAELLANWESVLERFWKVAPKRQGDVPVIGNGLLESLLQEVQGQPVVL</sequence>
<dbReference type="Pfam" id="PF00310">
    <property type="entry name" value="GATase_2"/>
    <property type="match status" value="1"/>
</dbReference>
<dbReference type="InterPro" id="IPR050711">
    <property type="entry name" value="ET-N_metabolism_enzyme"/>
</dbReference>
<evidence type="ECO:0000256" key="9">
    <source>
        <dbReference type="ARBA" id="ARBA00023002"/>
    </source>
</evidence>
<keyword evidence="5" id="KW-0285">Flavoprotein</keyword>
<evidence type="ECO:0000256" key="1">
    <source>
        <dbReference type="ARBA" id="ARBA00001917"/>
    </source>
</evidence>
<evidence type="ECO:0000256" key="14">
    <source>
        <dbReference type="ARBA" id="ARBA00029440"/>
    </source>
</evidence>
<dbReference type="InterPro" id="IPR017932">
    <property type="entry name" value="GATase_2_dom"/>
</dbReference>
<evidence type="ECO:0000256" key="8">
    <source>
        <dbReference type="ARBA" id="ARBA00022962"/>
    </source>
</evidence>
<dbReference type="CDD" id="cd00713">
    <property type="entry name" value="GltS"/>
    <property type="match status" value="1"/>
</dbReference>
<dbReference type="GO" id="GO:0004355">
    <property type="term" value="F:glutamate synthase (NADPH) activity"/>
    <property type="evidence" value="ECO:0007669"/>
    <property type="project" value="UniProtKB-EC"/>
</dbReference>
<name>A0A6J4VTN1_9DEIN</name>
<accession>A0A6J4VTN1</accession>
<evidence type="ECO:0000256" key="15">
    <source>
        <dbReference type="SAM" id="MobiDB-lite"/>
    </source>
</evidence>
<keyword evidence="10" id="KW-0408">Iron</keyword>
<dbReference type="EMBL" id="CADCWP010000340">
    <property type="protein sequence ID" value="CAA9587488.1"/>
    <property type="molecule type" value="Genomic_DNA"/>
</dbReference>
<reference evidence="17" key="1">
    <citation type="submission" date="2020-02" db="EMBL/GenBank/DDBJ databases">
        <authorList>
            <person name="Meier V. D."/>
        </authorList>
    </citation>
    <scope>NUCLEOTIDE SEQUENCE</scope>
    <source>
        <strain evidence="17">AVDCRST_MAG86</strain>
    </source>
</reference>
<evidence type="ECO:0000313" key="17">
    <source>
        <dbReference type="EMBL" id="CAA9587488.1"/>
    </source>
</evidence>
<protein>
    <submittedName>
        <fullName evidence="17">Glutamate synthase [NADPH] large chain</fullName>
        <ecNumber evidence="17">1.4.1.13</ecNumber>
    </submittedName>
</protein>
<keyword evidence="13" id="KW-0003">3Fe-4S</keyword>
<dbReference type="FunFam" id="3.60.20.10:FF:000001">
    <property type="entry name" value="Glutamate synthase, large subunit"/>
    <property type="match status" value="1"/>
</dbReference>
<dbReference type="SUPFAM" id="SSF69336">
    <property type="entry name" value="Alpha subunit of glutamate synthase, C-terminal domain"/>
    <property type="match status" value="1"/>
</dbReference>
<dbReference type="InterPro" id="IPR002489">
    <property type="entry name" value="Glu_synth_asu_C"/>
</dbReference>
<dbReference type="Gene3D" id="3.20.20.70">
    <property type="entry name" value="Aldolase class I"/>
    <property type="match status" value="2"/>
</dbReference>
<proteinExistence type="inferred from homology"/>
<evidence type="ECO:0000256" key="6">
    <source>
        <dbReference type="ARBA" id="ARBA00022643"/>
    </source>
</evidence>
<dbReference type="SUPFAM" id="SSF51395">
    <property type="entry name" value="FMN-linked oxidoreductases"/>
    <property type="match status" value="1"/>
</dbReference>
<dbReference type="GO" id="GO:0051538">
    <property type="term" value="F:3 iron, 4 sulfur cluster binding"/>
    <property type="evidence" value="ECO:0007669"/>
    <property type="project" value="UniProtKB-KW"/>
</dbReference>
<evidence type="ECO:0000256" key="12">
    <source>
        <dbReference type="ARBA" id="ARBA00023164"/>
    </source>
</evidence>
<dbReference type="Gene3D" id="3.60.20.10">
    <property type="entry name" value="Glutamine Phosphoribosylpyrophosphate, subunit 1, domain 1"/>
    <property type="match status" value="1"/>
</dbReference>
<keyword evidence="8" id="KW-0315">Glutamine amidotransferase</keyword>
<dbReference type="PROSITE" id="PS51278">
    <property type="entry name" value="GATASE_TYPE_2"/>
    <property type="match status" value="1"/>
</dbReference>
<dbReference type="GO" id="GO:0019676">
    <property type="term" value="P:ammonia assimilation cycle"/>
    <property type="evidence" value="ECO:0007669"/>
    <property type="project" value="TreeGrafter"/>
</dbReference>
<dbReference type="CDD" id="cd02808">
    <property type="entry name" value="GltS_FMN"/>
    <property type="match status" value="1"/>
</dbReference>
<dbReference type="PANTHER" id="PTHR11938">
    <property type="entry name" value="FAD NADPH DEHYDROGENASE/OXIDOREDUCTASE"/>
    <property type="match status" value="1"/>
</dbReference>
<evidence type="ECO:0000259" key="16">
    <source>
        <dbReference type="PROSITE" id="PS51278"/>
    </source>
</evidence>
<dbReference type="InterPro" id="IPR002932">
    <property type="entry name" value="Glu_synthdom"/>
</dbReference>
<comment type="similarity">
    <text evidence="3">Belongs to the glutamate synthase family.</text>
</comment>
<feature type="region of interest" description="Disordered" evidence="15">
    <location>
        <begin position="1218"/>
        <end position="1243"/>
    </location>
</feature>
<evidence type="ECO:0000256" key="10">
    <source>
        <dbReference type="ARBA" id="ARBA00023004"/>
    </source>
</evidence>
<dbReference type="CDD" id="cd00982">
    <property type="entry name" value="gltB_C"/>
    <property type="match status" value="1"/>
</dbReference>
<keyword evidence="9 17" id="KW-0560">Oxidoreductase</keyword>
<dbReference type="Pfam" id="PF01645">
    <property type="entry name" value="Glu_synthase"/>
    <property type="match status" value="1"/>
</dbReference>
<evidence type="ECO:0000256" key="4">
    <source>
        <dbReference type="ARBA" id="ARBA00022605"/>
    </source>
</evidence>
<feature type="domain" description="Glutamine amidotransferase type-2" evidence="16">
    <location>
        <begin position="20"/>
        <end position="414"/>
    </location>
</feature>
<evidence type="ECO:0000256" key="5">
    <source>
        <dbReference type="ARBA" id="ARBA00022630"/>
    </source>
</evidence>
<dbReference type="Pfam" id="PF01493">
    <property type="entry name" value="GXGXG"/>
    <property type="match status" value="1"/>
</dbReference>
<dbReference type="Pfam" id="PF04898">
    <property type="entry name" value="Glu_syn_central"/>
    <property type="match status" value="1"/>
</dbReference>
<keyword evidence="4" id="KW-0028">Amino-acid biosynthesis</keyword>